<dbReference type="InterPro" id="IPR036390">
    <property type="entry name" value="WH_DNA-bd_sf"/>
</dbReference>
<comment type="subunit">
    <text evidence="4 5">Component of the eukaryotic translation initiation factor 3 (eIF-3) complex.</text>
</comment>
<dbReference type="CDD" id="cd21378">
    <property type="entry name" value="eIF3E"/>
    <property type="match status" value="1"/>
</dbReference>
<dbReference type="HAMAP" id="MF_03004">
    <property type="entry name" value="eIF3e"/>
    <property type="match status" value="1"/>
</dbReference>
<evidence type="ECO:0000256" key="1">
    <source>
        <dbReference type="ARBA" id="ARBA00022490"/>
    </source>
</evidence>
<dbReference type="InterPro" id="IPR000717">
    <property type="entry name" value="PCI_dom"/>
</dbReference>
<keyword evidence="1 4" id="KW-0963">Cytoplasm</keyword>
<comment type="similarity">
    <text evidence="4 5">Belongs to the eIF-3 subunit E family.</text>
</comment>
<dbReference type="SUPFAM" id="SSF46785">
    <property type="entry name" value="Winged helix' DNA-binding domain"/>
    <property type="match status" value="1"/>
</dbReference>
<dbReference type="InterPro" id="IPR016650">
    <property type="entry name" value="eIF3e"/>
</dbReference>
<dbReference type="RefSeq" id="XP_053021073.1">
    <property type="nucleotide sequence ID" value="XM_053169820.1"/>
</dbReference>
<dbReference type="PIRSF" id="PIRSF016255">
    <property type="entry name" value="eIF3e_su6"/>
    <property type="match status" value="1"/>
</dbReference>
<evidence type="ECO:0000256" key="5">
    <source>
        <dbReference type="PIRNR" id="PIRNR016255"/>
    </source>
</evidence>
<evidence type="ECO:0000259" key="6">
    <source>
        <dbReference type="PROSITE" id="PS50250"/>
    </source>
</evidence>
<evidence type="ECO:0000256" key="2">
    <source>
        <dbReference type="ARBA" id="ARBA00022540"/>
    </source>
</evidence>
<reference evidence="7" key="1">
    <citation type="submission" date="2022-10" db="EMBL/GenBank/DDBJ databases">
        <title>Puccinia triticina Genome sequencing and assembly.</title>
        <authorList>
            <person name="Li C."/>
        </authorList>
    </citation>
    <scope>NUCLEOTIDE SEQUENCE</scope>
    <source>
        <strain evidence="7">Pt15</strain>
    </source>
</reference>
<feature type="domain" description="PCI" evidence="6">
    <location>
        <begin position="246"/>
        <end position="427"/>
    </location>
</feature>
<keyword evidence="8" id="KW-1185">Reference proteome</keyword>
<keyword evidence="3 4" id="KW-0648">Protein biosynthesis</keyword>
<comment type="subcellular location">
    <subcellularLocation>
        <location evidence="4 5">Cytoplasm</location>
    </subcellularLocation>
</comment>
<sequence>MTNSDSTSEQRLDTFDLTSRLIPQLDRHLVLPLLEFLDSNGIYPHQQLLQAKYDALKETNMITYLTGLHRELYDLDDQAPVPQEFSQKEEQVMNKLDTLQESVDQIMSVISAPEVVAALRQDKAQNLAYLEKEHNVTLSQIAVLYQYGHYNYTIGNYGGSSDYLYHFRVLSTDNELVLSSLWGKLASDILEGSFDAALEELNRLKEQLDQRTGYGNPLQSLQQRTWWLHWSLFVYFNHDKGRSSLVDAWLGQGYLNTIQTSCPYLLRYLVVALVVSKRAGSGSLKGPSSSRGSRETIKEVLRAVSQEAYQYSDPITEFLLNLYVKVDFEAAQKALKQSEKVFNVDFFLSEEMNPWVENCRIMISETYCRVHHRIDIADLASRLGLNDDGDGHHEEGEKWIVNLVRDARLDAKIDFKEMNHPASSVYQTVIERAKRITAISQDQTYKLGALALAQQDGQSTDATAGFLLGVSSVFLSRFDDAPSILVTTPAGIAPLKVTPHGRAYGRQATSETRVEKEHWINNR</sequence>
<evidence type="ECO:0000256" key="3">
    <source>
        <dbReference type="ARBA" id="ARBA00022917"/>
    </source>
</evidence>
<dbReference type="GeneID" id="77810715"/>
<protein>
    <recommendedName>
        <fullName evidence="4 5">Eukaryotic translation initiation factor 3 subunit E</fullName>
        <shortName evidence="4">eIF3e</shortName>
    </recommendedName>
</protein>
<comment type="function">
    <text evidence="4">Component of the eukaryotic translation initiation factor 3 (eIF-3) complex, which is involved in protein synthesis of a specialized repertoire of mRNAs and, together with other initiation factors, stimulates binding of mRNA and methionyl-tRNAi to the 40S ribosome. The eIF-3 complex specifically targets and initiates translation of a subset of mRNAs involved in cell proliferation.</text>
</comment>
<accession>A0ABY7CKS0</accession>
<evidence type="ECO:0000256" key="4">
    <source>
        <dbReference type="HAMAP-Rule" id="MF_03004"/>
    </source>
</evidence>
<dbReference type="Pfam" id="PF09440">
    <property type="entry name" value="eIF3_N"/>
    <property type="match status" value="1"/>
</dbReference>
<dbReference type="Proteomes" id="UP001164743">
    <property type="component" value="Chromosome 6A"/>
</dbReference>
<keyword evidence="2 4" id="KW-0396">Initiation factor</keyword>
<dbReference type="SMART" id="SM01186">
    <property type="entry name" value="eIF3_N"/>
    <property type="match status" value="1"/>
</dbReference>
<evidence type="ECO:0000313" key="8">
    <source>
        <dbReference type="Proteomes" id="UP001164743"/>
    </source>
</evidence>
<organism evidence="7 8">
    <name type="scientific">Puccinia triticina</name>
    <dbReference type="NCBI Taxonomy" id="208348"/>
    <lineage>
        <taxon>Eukaryota</taxon>
        <taxon>Fungi</taxon>
        <taxon>Dikarya</taxon>
        <taxon>Basidiomycota</taxon>
        <taxon>Pucciniomycotina</taxon>
        <taxon>Pucciniomycetes</taxon>
        <taxon>Pucciniales</taxon>
        <taxon>Pucciniaceae</taxon>
        <taxon>Puccinia</taxon>
    </lineage>
</organism>
<proteinExistence type="inferred from homology"/>
<gene>
    <name evidence="4" type="primary">INT6</name>
    <name evidence="7" type="ORF">PtA15_6A146</name>
</gene>
<name>A0ABY7CKS0_9BASI</name>
<evidence type="ECO:0000313" key="7">
    <source>
        <dbReference type="EMBL" id="WAQ85518.1"/>
    </source>
</evidence>
<dbReference type="Pfam" id="PF01399">
    <property type="entry name" value="PCI"/>
    <property type="match status" value="1"/>
</dbReference>
<dbReference type="InterPro" id="IPR019010">
    <property type="entry name" value="eIF3e_N"/>
</dbReference>
<dbReference type="PANTHER" id="PTHR10317">
    <property type="entry name" value="EUKARYOTIC TRANSLATION INITIATION FACTOR 3 SUBUNIT E"/>
    <property type="match status" value="1"/>
</dbReference>
<dbReference type="EMBL" id="CP110426">
    <property type="protein sequence ID" value="WAQ85518.1"/>
    <property type="molecule type" value="Genomic_DNA"/>
</dbReference>
<dbReference type="PROSITE" id="PS50250">
    <property type="entry name" value="PCI"/>
    <property type="match status" value="1"/>
</dbReference>